<dbReference type="SUPFAM" id="SSF52540">
    <property type="entry name" value="P-loop containing nucleoside triphosphate hydrolases"/>
    <property type="match status" value="1"/>
</dbReference>
<keyword evidence="3" id="KW-1185">Reference proteome</keyword>
<dbReference type="PANTHER" id="PTHR32182">
    <property type="entry name" value="DNA REPLICATION AND REPAIR PROTEIN RECF"/>
    <property type="match status" value="1"/>
</dbReference>
<evidence type="ECO:0000313" key="2">
    <source>
        <dbReference type="EMBL" id="GLS14160.1"/>
    </source>
</evidence>
<protein>
    <recommendedName>
        <fullName evidence="1">Endonuclease GajA/Old nuclease/RecF-like AAA domain-containing protein</fullName>
    </recommendedName>
</protein>
<evidence type="ECO:0000313" key="3">
    <source>
        <dbReference type="Proteomes" id="UP001156903"/>
    </source>
</evidence>
<dbReference type="Gene3D" id="3.40.50.300">
    <property type="entry name" value="P-loop containing nucleotide triphosphate hydrolases"/>
    <property type="match status" value="2"/>
</dbReference>
<accession>A0ABQ6C2R9</accession>
<evidence type="ECO:0000259" key="1">
    <source>
        <dbReference type="Pfam" id="PF13175"/>
    </source>
</evidence>
<dbReference type="EMBL" id="BSPB01000009">
    <property type="protein sequence ID" value="GLS14160.1"/>
    <property type="molecule type" value="Genomic_DNA"/>
</dbReference>
<sequence>MLESVLIQNFKGFKKTSIGPFRMVNLIIGGQNVGKTSLLEAVYAAALLKPHDSGPAFRPNEGADTSRYDTAFLDPQMFVCVLSGDRRGLALGARGRDHSSFPISMVGGVLYGEKSKVLKEAIQGWFIGGSDRWRCTAIPFYLPGQMRLVEIFGKVILARRKKALLTLLRAVDPRLESLDAIAPDGEQRVYAELDGLPQALPLSHLGHGFSRLVYLFSELLVSESEIALIDEIENGIHYSALPTLFKGIKTVALERQVQSLITTHSWDCLRAACEEFEDSPEMFQVIRLERHEDDVKAVCIDGERMLRLMAEEREVR</sequence>
<gene>
    <name evidence="2" type="ORF">GCM10007935_15910</name>
</gene>
<dbReference type="RefSeq" id="WP_284307342.1">
    <property type="nucleotide sequence ID" value="NZ_BSPB01000009.1"/>
</dbReference>
<feature type="domain" description="Endonuclease GajA/Old nuclease/RecF-like AAA" evidence="1">
    <location>
        <begin position="199"/>
        <end position="268"/>
    </location>
</feature>
<reference evidence="3" key="1">
    <citation type="journal article" date="2019" name="Int. J. Syst. Evol. Microbiol.">
        <title>The Global Catalogue of Microorganisms (GCM) 10K type strain sequencing project: providing services to taxonomists for standard genome sequencing and annotation.</title>
        <authorList>
            <consortium name="The Broad Institute Genomics Platform"/>
            <consortium name="The Broad Institute Genome Sequencing Center for Infectious Disease"/>
            <person name="Wu L."/>
            <person name="Ma J."/>
        </authorList>
    </citation>
    <scope>NUCLEOTIDE SEQUENCE [LARGE SCALE GENOMIC DNA]</scope>
    <source>
        <strain evidence="3">NBRC 109341</strain>
    </source>
</reference>
<dbReference type="InterPro" id="IPR027417">
    <property type="entry name" value="P-loop_NTPase"/>
</dbReference>
<organism evidence="2 3">
    <name type="scientific">Hydrogenophaga electricum</name>
    <dbReference type="NCBI Taxonomy" id="1230953"/>
    <lineage>
        <taxon>Bacteria</taxon>
        <taxon>Pseudomonadati</taxon>
        <taxon>Pseudomonadota</taxon>
        <taxon>Betaproteobacteria</taxon>
        <taxon>Burkholderiales</taxon>
        <taxon>Comamonadaceae</taxon>
        <taxon>Hydrogenophaga</taxon>
    </lineage>
</organism>
<proteinExistence type="predicted"/>
<comment type="caution">
    <text evidence="2">The sequence shown here is derived from an EMBL/GenBank/DDBJ whole genome shotgun (WGS) entry which is preliminary data.</text>
</comment>
<dbReference type="PANTHER" id="PTHR32182:SF22">
    <property type="entry name" value="ATP-DEPENDENT ENDONUCLEASE, OLD FAMILY-RELATED"/>
    <property type="match status" value="1"/>
</dbReference>
<dbReference type="Proteomes" id="UP001156903">
    <property type="component" value="Unassembled WGS sequence"/>
</dbReference>
<name>A0ABQ6C2R9_9BURK</name>
<dbReference type="InterPro" id="IPR041685">
    <property type="entry name" value="AAA_GajA/Old/RecF-like"/>
</dbReference>
<dbReference type="Pfam" id="PF13175">
    <property type="entry name" value="AAA_15"/>
    <property type="match status" value="2"/>
</dbReference>
<feature type="domain" description="Endonuclease GajA/Old nuclease/RecF-like AAA" evidence="1">
    <location>
        <begin position="1"/>
        <end position="43"/>
    </location>
</feature>